<accession>A0A8S5LI22</accession>
<name>A0A8S5LI22_9CAUD</name>
<dbReference type="InterPro" id="IPR006528">
    <property type="entry name" value="Phage_head_morphogenesis_dom"/>
</dbReference>
<dbReference type="Pfam" id="PF04233">
    <property type="entry name" value="Phage_Mu_F"/>
    <property type="match status" value="1"/>
</dbReference>
<organism evidence="2">
    <name type="scientific">Myoviridae sp. ctbwh6</name>
    <dbReference type="NCBI Taxonomy" id="2827611"/>
    <lineage>
        <taxon>Viruses</taxon>
        <taxon>Duplodnaviria</taxon>
        <taxon>Heunggongvirae</taxon>
        <taxon>Uroviricota</taxon>
        <taxon>Caudoviricetes</taxon>
    </lineage>
</organism>
<dbReference type="EMBL" id="BK015852">
    <property type="protein sequence ID" value="DAD69551.1"/>
    <property type="molecule type" value="Genomic_DNA"/>
</dbReference>
<evidence type="ECO:0000313" key="2">
    <source>
        <dbReference type="EMBL" id="DAD69551.1"/>
    </source>
</evidence>
<dbReference type="NCBIfam" id="TIGR01641">
    <property type="entry name" value="phageSPP1_gp7"/>
    <property type="match status" value="1"/>
</dbReference>
<protein>
    <submittedName>
        <fullName evidence="2">Minor capsid component</fullName>
    </submittedName>
</protein>
<evidence type="ECO:0000259" key="1">
    <source>
        <dbReference type="Pfam" id="PF04233"/>
    </source>
</evidence>
<sequence length="295" mass="33864">MVQDMLSAKFGSHQRLLCKTSTQFPAQAEREYQRATNAYIRCLNELLKKYLPEIRDAARIEREANSRHDDTSDLLAKLGSIFDKMAVELERKTSSFGLYDKIEAMAHLTRKLSIREWKRAVKATLGIDLMDDYYAGEIYRELMKKWVNENVDLIKTIPKDSLGKMREIVMEGYKKGETTTSIVKKMQRAYGMDRRHAQLLARDQIAKLNGQITQRQQQDAGVEEYIWSTSGDSRVREGHARLNGKRFRWDDPPVVDPKTGRRCHPGEDYQCRCVALAVFNKDTIDLPVAGRGGTA</sequence>
<feature type="domain" description="Phage head morphogenesis" evidence="1">
    <location>
        <begin position="165"/>
        <end position="275"/>
    </location>
</feature>
<proteinExistence type="predicted"/>
<reference evidence="2" key="1">
    <citation type="journal article" date="2021" name="Proc. Natl. Acad. Sci. U.S.A.">
        <title>A Catalog of Tens of Thousands of Viruses from Human Metagenomes Reveals Hidden Associations with Chronic Diseases.</title>
        <authorList>
            <person name="Tisza M.J."/>
            <person name="Buck C.B."/>
        </authorList>
    </citation>
    <scope>NUCLEOTIDE SEQUENCE</scope>
    <source>
        <strain evidence="2">Ctbwh6</strain>
    </source>
</reference>